<evidence type="ECO:0000313" key="1">
    <source>
        <dbReference type="EMBL" id="TCN23957.1"/>
    </source>
</evidence>
<comment type="caution">
    <text evidence="1">The sequence shown here is derived from an EMBL/GenBank/DDBJ whole genome shotgun (WGS) entry which is preliminary data.</text>
</comment>
<dbReference type="SUPFAM" id="SSF101898">
    <property type="entry name" value="NHL repeat"/>
    <property type="match status" value="1"/>
</dbReference>
<protein>
    <submittedName>
        <fullName evidence="1">Uncharacterized protein</fullName>
    </submittedName>
</protein>
<name>A0A4R2BAI8_9BACI</name>
<keyword evidence="2" id="KW-1185">Reference proteome</keyword>
<reference evidence="1 2" key="1">
    <citation type="journal article" date="2015" name="Stand. Genomic Sci.">
        <title>Genomic Encyclopedia of Bacterial and Archaeal Type Strains, Phase III: the genomes of soil and plant-associated and newly described type strains.</title>
        <authorList>
            <person name="Whitman W.B."/>
            <person name="Woyke T."/>
            <person name="Klenk H.P."/>
            <person name="Zhou Y."/>
            <person name="Lilburn T.G."/>
            <person name="Beck B.J."/>
            <person name="De Vos P."/>
            <person name="Vandamme P."/>
            <person name="Eisen J.A."/>
            <person name="Garrity G."/>
            <person name="Hugenholtz P."/>
            <person name="Kyrpides N.C."/>
        </authorList>
    </citation>
    <scope>NUCLEOTIDE SEQUENCE [LARGE SCALE GENOMIC DNA]</scope>
    <source>
        <strain evidence="1 2">CV53</strain>
    </source>
</reference>
<proteinExistence type="predicted"/>
<gene>
    <name evidence="1" type="ORF">EV146_10860</name>
</gene>
<dbReference type="RefSeq" id="WP_132007837.1">
    <property type="nucleotide sequence ID" value="NZ_JABUHM010000007.1"/>
</dbReference>
<evidence type="ECO:0000313" key="2">
    <source>
        <dbReference type="Proteomes" id="UP000295689"/>
    </source>
</evidence>
<accession>A0A4R2BAI8</accession>
<dbReference type="Proteomes" id="UP000295689">
    <property type="component" value="Unassembled WGS sequence"/>
</dbReference>
<sequence>MKNKSVRSVTIVLCALVLLFSIPFPSAISVYAGTNAVHTLKFSNNIKVKTLFYPYRDPANIKGTAAKGLQGITADPKNNFYLTYGTGDKTSYGYIYKYSSKGKLLKKSKKLTIGHGQAISYMDGFLYQIADIKGQKSYVLQKINPATLTVVKKWRIPSAIHPNVLAMQDANTVIAVSKAGDGYDINKIHLGKGPEATRDWREKIHVKGLIGKTPKKEIQGFAIGGHSYYLLSNGEYMTFDRNGKNIKRVSLNTAREPEGITILKNGKLVIAFNKLNEIFIQQ</sequence>
<dbReference type="EMBL" id="SLVV01000008">
    <property type="protein sequence ID" value="TCN23957.1"/>
    <property type="molecule type" value="Genomic_DNA"/>
</dbReference>
<organism evidence="1 2">
    <name type="scientific">Mesobacillus foraminis</name>
    <dbReference type="NCBI Taxonomy" id="279826"/>
    <lineage>
        <taxon>Bacteria</taxon>
        <taxon>Bacillati</taxon>
        <taxon>Bacillota</taxon>
        <taxon>Bacilli</taxon>
        <taxon>Bacillales</taxon>
        <taxon>Bacillaceae</taxon>
        <taxon>Mesobacillus</taxon>
    </lineage>
</organism>
<dbReference type="AlphaFoldDB" id="A0A4R2BAI8"/>